<comment type="caution">
    <text evidence="1">The sequence shown here is derived from an EMBL/GenBank/DDBJ whole genome shotgun (WGS) entry which is preliminary data.</text>
</comment>
<organism evidence="1 2">
    <name type="scientific">Candidatus Berkelbacteria bacterium RIFCSPHIGHO2_12_FULL_36_9</name>
    <dbReference type="NCBI Taxonomy" id="1797469"/>
    <lineage>
        <taxon>Bacteria</taxon>
        <taxon>Candidatus Berkelbacteria</taxon>
    </lineage>
</organism>
<evidence type="ECO:0000313" key="1">
    <source>
        <dbReference type="EMBL" id="OGD66182.1"/>
    </source>
</evidence>
<evidence type="ECO:0000313" key="2">
    <source>
        <dbReference type="Proteomes" id="UP000176451"/>
    </source>
</evidence>
<dbReference type="Gene3D" id="3.30.565.10">
    <property type="entry name" value="Histidine kinase-like ATPase, C-terminal domain"/>
    <property type="match status" value="1"/>
</dbReference>
<accession>A0A1F5EFH4</accession>
<dbReference type="STRING" id="1797469.A3F08_02515"/>
<name>A0A1F5EFH4_9BACT</name>
<dbReference type="AlphaFoldDB" id="A0A1F5EFH4"/>
<dbReference type="Pfam" id="PF13589">
    <property type="entry name" value="HATPase_c_3"/>
    <property type="match status" value="1"/>
</dbReference>
<dbReference type="EMBL" id="MEZV01000043">
    <property type="protein sequence ID" value="OGD66182.1"/>
    <property type="molecule type" value="Genomic_DNA"/>
</dbReference>
<protein>
    <submittedName>
        <fullName evidence="1">Uncharacterized protein</fullName>
    </submittedName>
</protein>
<dbReference type="SUPFAM" id="SSF55874">
    <property type="entry name" value="ATPase domain of HSP90 chaperone/DNA topoisomerase II/histidine kinase"/>
    <property type="match status" value="1"/>
</dbReference>
<gene>
    <name evidence="1" type="ORF">A3F08_02515</name>
</gene>
<dbReference type="InterPro" id="IPR036890">
    <property type="entry name" value="HATPase_C_sf"/>
</dbReference>
<reference evidence="1 2" key="1">
    <citation type="journal article" date="2016" name="Nat. Commun.">
        <title>Thousands of microbial genomes shed light on interconnected biogeochemical processes in an aquifer system.</title>
        <authorList>
            <person name="Anantharaman K."/>
            <person name="Brown C.T."/>
            <person name="Hug L.A."/>
            <person name="Sharon I."/>
            <person name="Castelle C.J."/>
            <person name="Probst A.J."/>
            <person name="Thomas B.C."/>
            <person name="Singh A."/>
            <person name="Wilkins M.J."/>
            <person name="Karaoz U."/>
            <person name="Brodie E.L."/>
            <person name="Williams K.H."/>
            <person name="Hubbard S.S."/>
            <person name="Banfield J.F."/>
        </authorList>
    </citation>
    <scope>NUCLEOTIDE SEQUENCE [LARGE SCALE GENOMIC DNA]</scope>
</reference>
<sequence length="523" mass="59022">MRASSLEIGIGFHSGNTLLHLADTYPRPGQVAVELVQNAIDAGAENILLKIDQKKKTLYCADDGQGESFEGICSRFQRISERQKDGKIGHKGIGNLASLSIAENFSLTTRPHTSNERFFTISLSRKGLQDKADGLTLPCHTESDDFRPGSQYKLGTDFRISTLLIVRKIKDAAIRRMEDITALCKEVEERFATQILTRGIRIFVDNGSQRTKLCPNPFPGEKLEYIIKTEFGEVTFEIYISPKPEKKPRLFVVHGRTEGEKYNIPLSAILKSDFSAMVNEVFHSGYLQGNIHLPFCTLTPNREELEYDDELFAFWNALETYARGEGSKILEGLSEQKTELKVFQVLNRVLKGFSSYLKNHRELTDYFSAPVSVTHHQAVDGDDIVNIRTEEKRSRDKVGGSSHGVPVFERKGVVHGGVIDPTGSRRKLIHRQSGLVLTWRVPTPTEGRNWRSKREGATIIFNASHEDWRKVQENTDAHTEYCRQLILKEIVLAKCKDLSSNNLDVFNGMFEGEFLPAFVEILA</sequence>
<proteinExistence type="predicted"/>
<dbReference type="Proteomes" id="UP000176451">
    <property type="component" value="Unassembled WGS sequence"/>
</dbReference>